<keyword evidence="2 7" id="KW-0812">Transmembrane</keyword>
<organism evidence="9 10">
    <name type="scientific">Macrophomina phaseolina</name>
    <dbReference type="NCBI Taxonomy" id="35725"/>
    <lineage>
        <taxon>Eukaryota</taxon>
        <taxon>Fungi</taxon>
        <taxon>Dikarya</taxon>
        <taxon>Ascomycota</taxon>
        <taxon>Pezizomycotina</taxon>
        <taxon>Dothideomycetes</taxon>
        <taxon>Dothideomycetes incertae sedis</taxon>
        <taxon>Botryosphaeriales</taxon>
        <taxon>Botryosphaeriaceae</taxon>
        <taxon>Macrophomina</taxon>
    </lineage>
</organism>
<proteinExistence type="inferred from homology"/>
<evidence type="ECO:0000313" key="10">
    <source>
        <dbReference type="Proteomes" id="UP000774617"/>
    </source>
</evidence>
<feature type="region of interest" description="Disordered" evidence="6">
    <location>
        <begin position="303"/>
        <end position="329"/>
    </location>
</feature>
<comment type="similarity">
    <text evidence="5">Belongs to the SAT4 family.</text>
</comment>
<evidence type="ECO:0000256" key="4">
    <source>
        <dbReference type="ARBA" id="ARBA00023136"/>
    </source>
</evidence>
<feature type="non-terminal residue" evidence="9">
    <location>
        <position position="1"/>
    </location>
</feature>
<evidence type="ECO:0000313" key="9">
    <source>
        <dbReference type="EMBL" id="KAH7034010.1"/>
    </source>
</evidence>
<feature type="transmembrane region" description="Helical" evidence="7">
    <location>
        <begin position="59"/>
        <end position="80"/>
    </location>
</feature>
<sequence>PPGITPNFVDPPSTKHSFLIPTVIVCVVSTCFVCLRLYTARFILRKFGVDDCKRFCHIVLRYGLGLHLWDIPFSTLNIHFWKFLGITGATYVVSLLFTKLSILVFYLNFSGPSGKIRKAIWVTMTIVTVYSLTGAFEWAYACQPIEKYWDLTITYGHCIDRPKIYMFAGVMNTLTDATILLLPIFMMWNLRLRVRQKIAVVLIMMTGGFVLVVSIIRVSMTAELSQKLDKTWFYATLVAWYMVEIHIAIVCACLPAGKPFLRRHFPKAIGASTHRSLGTEQISNSIKAYQGASGESDEIPLSVQQGAGQDGERKEGFKVDNVLTKHKGG</sequence>
<protein>
    <recommendedName>
        <fullName evidence="8">Rhodopsin domain-containing protein</fullName>
    </recommendedName>
</protein>
<dbReference type="InterPro" id="IPR049326">
    <property type="entry name" value="Rhodopsin_dom_fungi"/>
</dbReference>
<feature type="transmembrane region" description="Helical" evidence="7">
    <location>
        <begin position="86"/>
        <end position="107"/>
    </location>
</feature>
<evidence type="ECO:0000256" key="3">
    <source>
        <dbReference type="ARBA" id="ARBA00022989"/>
    </source>
</evidence>
<dbReference type="InterPro" id="IPR052337">
    <property type="entry name" value="SAT4-like"/>
</dbReference>
<dbReference type="PANTHER" id="PTHR33048">
    <property type="entry name" value="PTH11-LIKE INTEGRAL MEMBRANE PROTEIN (AFU_ORTHOLOGUE AFUA_5G11245)"/>
    <property type="match status" value="1"/>
</dbReference>
<comment type="subcellular location">
    <subcellularLocation>
        <location evidence="1">Membrane</location>
        <topology evidence="1">Multi-pass membrane protein</topology>
    </subcellularLocation>
</comment>
<feature type="transmembrane region" description="Helical" evidence="7">
    <location>
        <begin position="198"/>
        <end position="220"/>
    </location>
</feature>
<evidence type="ECO:0000259" key="8">
    <source>
        <dbReference type="Pfam" id="PF20684"/>
    </source>
</evidence>
<reference evidence="9 10" key="1">
    <citation type="journal article" date="2021" name="Nat. Commun.">
        <title>Genetic determinants of endophytism in the Arabidopsis root mycobiome.</title>
        <authorList>
            <person name="Mesny F."/>
            <person name="Miyauchi S."/>
            <person name="Thiergart T."/>
            <person name="Pickel B."/>
            <person name="Atanasova L."/>
            <person name="Karlsson M."/>
            <person name="Huettel B."/>
            <person name="Barry K.W."/>
            <person name="Haridas S."/>
            <person name="Chen C."/>
            <person name="Bauer D."/>
            <person name="Andreopoulos W."/>
            <person name="Pangilinan J."/>
            <person name="LaButti K."/>
            <person name="Riley R."/>
            <person name="Lipzen A."/>
            <person name="Clum A."/>
            <person name="Drula E."/>
            <person name="Henrissat B."/>
            <person name="Kohler A."/>
            <person name="Grigoriev I.V."/>
            <person name="Martin F.M."/>
            <person name="Hacquard S."/>
        </authorList>
    </citation>
    <scope>NUCLEOTIDE SEQUENCE [LARGE SCALE GENOMIC DNA]</scope>
    <source>
        <strain evidence="9 10">MPI-SDFR-AT-0080</strain>
    </source>
</reference>
<dbReference type="Proteomes" id="UP000774617">
    <property type="component" value="Unassembled WGS sequence"/>
</dbReference>
<feature type="transmembrane region" description="Helical" evidence="7">
    <location>
        <begin position="119"/>
        <end position="141"/>
    </location>
</feature>
<evidence type="ECO:0000256" key="1">
    <source>
        <dbReference type="ARBA" id="ARBA00004141"/>
    </source>
</evidence>
<dbReference type="PANTHER" id="PTHR33048:SF124">
    <property type="entry name" value="INTEGRAL MEMBRANE PROTEIN"/>
    <property type="match status" value="1"/>
</dbReference>
<evidence type="ECO:0000256" key="7">
    <source>
        <dbReference type="SAM" id="Phobius"/>
    </source>
</evidence>
<name>A0ABQ8FY37_9PEZI</name>
<dbReference type="Pfam" id="PF20684">
    <property type="entry name" value="Fung_rhodopsin"/>
    <property type="match status" value="1"/>
</dbReference>
<evidence type="ECO:0000256" key="5">
    <source>
        <dbReference type="ARBA" id="ARBA00038359"/>
    </source>
</evidence>
<evidence type="ECO:0000256" key="6">
    <source>
        <dbReference type="SAM" id="MobiDB-lite"/>
    </source>
</evidence>
<feature type="transmembrane region" description="Helical" evidence="7">
    <location>
        <begin position="232"/>
        <end position="257"/>
    </location>
</feature>
<keyword evidence="3 7" id="KW-1133">Transmembrane helix</keyword>
<feature type="transmembrane region" description="Helical" evidence="7">
    <location>
        <begin position="18"/>
        <end position="38"/>
    </location>
</feature>
<dbReference type="EMBL" id="JAGTJR010000038">
    <property type="protein sequence ID" value="KAH7034010.1"/>
    <property type="molecule type" value="Genomic_DNA"/>
</dbReference>
<feature type="non-terminal residue" evidence="9">
    <location>
        <position position="329"/>
    </location>
</feature>
<gene>
    <name evidence="9" type="ORF">B0J12DRAFT_766114</name>
</gene>
<evidence type="ECO:0000256" key="2">
    <source>
        <dbReference type="ARBA" id="ARBA00022692"/>
    </source>
</evidence>
<keyword evidence="4 7" id="KW-0472">Membrane</keyword>
<feature type="domain" description="Rhodopsin" evidence="8">
    <location>
        <begin position="56"/>
        <end position="263"/>
    </location>
</feature>
<comment type="caution">
    <text evidence="9">The sequence shown here is derived from an EMBL/GenBank/DDBJ whole genome shotgun (WGS) entry which is preliminary data.</text>
</comment>
<accession>A0ABQ8FY37</accession>
<keyword evidence="10" id="KW-1185">Reference proteome</keyword>
<feature type="transmembrane region" description="Helical" evidence="7">
    <location>
        <begin position="164"/>
        <end position="186"/>
    </location>
</feature>